<reference evidence="3" key="1">
    <citation type="submission" date="2020-01" db="EMBL/GenBank/DDBJ databases">
        <title>Development of genomics and gene disruption for Polysphondylium violaceum indicates a role for the polyketide synthase stlB in stalk morphogenesis.</title>
        <authorList>
            <person name="Narita B."/>
            <person name="Kawabe Y."/>
            <person name="Kin K."/>
            <person name="Saito T."/>
            <person name="Gibbs R."/>
            <person name="Kuspa A."/>
            <person name="Muzny D."/>
            <person name="Queller D."/>
            <person name="Richards S."/>
            <person name="Strassman J."/>
            <person name="Sucgang R."/>
            <person name="Worley K."/>
            <person name="Schaap P."/>
        </authorList>
    </citation>
    <scope>NUCLEOTIDE SEQUENCE</scope>
    <source>
        <strain evidence="3">QSvi11</strain>
    </source>
</reference>
<organism evidence="3 4">
    <name type="scientific">Polysphondylium violaceum</name>
    <dbReference type="NCBI Taxonomy" id="133409"/>
    <lineage>
        <taxon>Eukaryota</taxon>
        <taxon>Amoebozoa</taxon>
        <taxon>Evosea</taxon>
        <taxon>Eumycetozoa</taxon>
        <taxon>Dictyostelia</taxon>
        <taxon>Dictyosteliales</taxon>
        <taxon>Dictyosteliaceae</taxon>
        <taxon>Polysphondylium</taxon>
    </lineage>
</organism>
<keyword evidence="1" id="KW-0175">Coiled coil</keyword>
<feature type="compositionally biased region" description="Basic and acidic residues" evidence="2">
    <location>
        <begin position="19"/>
        <end position="66"/>
    </location>
</feature>
<gene>
    <name evidence="3" type="ORF">CYY_003427</name>
</gene>
<accession>A0A8J4Q6T6</accession>
<evidence type="ECO:0000256" key="2">
    <source>
        <dbReference type="SAM" id="MobiDB-lite"/>
    </source>
</evidence>
<evidence type="ECO:0000313" key="3">
    <source>
        <dbReference type="EMBL" id="KAF2075251.1"/>
    </source>
</evidence>
<feature type="region of interest" description="Disordered" evidence="2">
    <location>
        <begin position="1"/>
        <end position="66"/>
    </location>
</feature>
<proteinExistence type="predicted"/>
<evidence type="ECO:0000313" key="4">
    <source>
        <dbReference type="Proteomes" id="UP000695562"/>
    </source>
</evidence>
<evidence type="ECO:0000256" key="1">
    <source>
        <dbReference type="SAM" id="Coils"/>
    </source>
</evidence>
<dbReference type="EMBL" id="AJWJ01000107">
    <property type="protein sequence ID" value="KAF2075251.1"/>
    <property type="molecule type" value="Genomic_DNA"/>
</dbReference>
<feature type="non-terminal residue" evidence="3">
    <location>
        <position position="1"/>
    </location>
</feature>
<dbReference type="AlphaFoldDB" id="A0A8J4Q6T6"/>
<protein>
    <submittedName>
        <fullName evidence="3">Uncharacterized protein</fullName>
    </submittedName>
</protein>
<comment type="caution">
    <text evidence="3">The sequence shown here is derived from an EMBL/GenBank/DDBJ whole genome shotgun (WGS) entry which is preliminary data.</text>
</comment>
<sequence length="246" mass="30069">MVLTAEEKRKRNTIKVRKYRENVKKDPVRDAQQKQYERERSQRRRNEQKEREQQQKERAILDEEKREKEIESRIEKEVKIRMEKREKEIEARIEKEVQSRMDEEASIMTLCNLNQEKILKFKERYNQLLLQLSKESNNDNDNQINHIIDSCISIFERERKDLLNLRELESTFNQYQKSIDLLEERLKQYRYNSSKLQKNNNSSNNNAIDIENNIHKSYVYIFNNRETFDQWIKDSIKNVSSFNNSL</sequence>
<feature type="coiled-coil region" evidence="1">
    <location>
        <begin position="165"/>
        <end position="199"/>
    </location>
</feature>
<name>A0A8J4Q6T6_9MYCE</name>
<dbReference type="Proteomes" id="UP000695562">
    <property type="component" value="Unassembled WGS sequence"/>
</dbReference>
<keyword evidence="4" id="KW-1185">Reference proteome</keyword>